<dbReference type="Proteomes" id="UP001497525">
    <property type="component" value="Unassembled WGS sequence"/>
</dbReference>
<feature type="domain" description="RAD51 interacting motif" evidence="2">
    <location>
        <begin position="183"/>
        <end position="205"/>
    </location>
</feature>
<evidence type="ECO:0000259" key="2">
    <source>
        <dbReference type="Pfam" id="PF15696"/>
    </source>
</evidence>
<feature type="compositionally biased region" description="Basic and acidic residues" evidence="1">
    <location>
        <begin position="59"/>
        <end position="74"/>
    </location>
</feature>
<dbReference type="EMBL" id="CAXLJL010000378">
    <property type="protein sequence ID" value="CAL5137265.1"/>
    <property type="molecule type" value="Genomic_DNA"/>
</dbReference>
<evidence type="ECO:0000256" key="1">
    <source>
        <dbReference type="SAM" id="MobiDB-lite"/>
    </source>
</evidence>
<comment type="caution">
    <text evidence="3">The sequence shown here is derived from an EMBL/GenBank/DDBJ whole genome shotgun (WGS) entry which is preliminary data.</text>
</comment>
<feature type="compositionally biased region" description="Low complexity" evidence="1">
    <location>
        <begin position="127"/>
        <end position="141"/>
    </location>
</feature>
<feature type="compositionally biased region" description="Basic and acidic residues" evidence="1">
    <location>
        <begin position="13"/>
        <end position="31"/>
    </location>
</feature>
<feature type="compositionally biased region" description="Polar residues" evidence="1">
    <location>
        <begin position="97"/>
        <end position="119"/>
    </location>
</feature>
<feature type="compositionally biased region" description="Acidic residues" evidence="1">
    <location>
        <begin position="32"/>
        <end position="42"/>
    </location>
</feature>
<organism evidence="3 4">
    <name type="scientific">Calicophoron daubneyi</name>
    <name type="common">Rumen fluke</name>
    <name type="synonym">Paramphistomum daubneyi</name>
    <dbReference type="NCBI Taxonomy" id="300641"/>
    <lineage>
        <taxon>Eukaryota</taxon>
        <taxon>Metazoa</taxon>
        <taxon>Spiralia</taxon>
        <taxon>Lophotrochozoa</taxon>
        <taxon>Platyhelminthes</taxon>
        <taxon>Trematoda</taxon>
        <taxon>Digenea</taxon>
        <taxon>Plagiorchiida</taxon>
        <taxon>Pronocephalata</taxon>
        <taxon>Paramphistomoidea</taxon>
        <taxon>Paramphistomidae</taxon>
        <taxon>Calicophoron</taxon>
    </lineage>
</organism>
<protein>
    <recommendedName>
        <fullName evidence="2">RAD51 interacting motif domain-containing protein</fullName>
    </recommendedName>
</protein>
<reference evidence="3" key="1">
    <citation type="submission" date="2024-06" db="EMBL/GenBank/DDBJ databases">
        <authorList>
            <person name="Liu X."/>
            <person name="Lenzi L."/>
            <person name="Haldenby T S."/>
            <person name="Uol C."/>
        </authorList>
    </citation>
    <scope>NUCLEOTIDE SEQUENCE</scope>
</reference>
<accession>A0AAV2TLR7</accession>
<evidence type="ECO:0000313" key="3">
    <source>
        <dbReference type="EMBL" id="CAL5137265.1"/>
    </source>
</evidence>
<evidence type="ECO:0000313" key="4">
    <source>
        <dbReference type="Proteomes" id="UP001497525"/>
    </source>
</evidence>
<dbReference type="AlphaFoldDB" id="A0AAV2TLR7"/>
<gene>
    <name evidence="3" type="ORF">CDAUBV1_LOCUS11593</name>
</gene>
<dbReference type="InterPro" id="IPR031419">
    <property type="entry name" value="RAD51_interact"/>
</dbReference>
<feature type="region of interest" description="Disordered" evidence="1">
    <location>
        <begin position="1"/>
        <end position="208"/>
    </location>
</feature>
<proteinExistence type="predicted"/>
<name>A0AAV2TLR7_CALDB</name>
<sequence length="208" mass="22816">MSTASLAVVQETMSERRSSRPRKTLDYSKLEEDNDTDDEFFEDIPKPTKKKKQQEDDDWHIPPVDDHPDGDHSKVSGKTKKAHPAEKKTPKQRKAISITTGDQSDFGTNKVSKSVTTPHTEPAVVHPTTSLTPSSRTPATSEPRKLVSHSVSNHQVSTPPRLGLSSSGTPPSNRSDGGHFSVTPSSGLRLGLSRTQKLRSLHPNIRIS</sequence>
<feature type="compositionally biased region" description="Polar residues" evidence="1">
    <location>
        <begin position="149"/>
        <end position="175"/>
    </location>
</feature>
<dbReference type="Pfam" id="PF15696">
    <property type="entry name" value="RAD51_interact"/>
    <property type="match status" value="1"/>
</dbReference>